<keyword evidence="6" id="KW-0507">mRNA processing</keyword>
<evidence type="ECO:0000256" key="2">
    <source>
        <dbReference type="ARBA" id="ARBA00004496"/>
    </source>
</evidence>
<dbReference type="GO" id="GO:0008380">
    <property type="term" value="P:RNA splicing"/>
    <property type="evidence" value="ECO:0007669"/>
    <property type="project" value="UniProtKB-KW"/>
</dbReference>
<evidence type="ECO:0000256" key="5">
    <source>
        <dbReference type="ARBA" id="ARBA00022490"/>
    </source>
</evidence>
<sequence>MNNPITFAAPTSLMQEAINTRKRYSRYNSESNHPKNYRSRPIEFIKSVEVYNPSDLTKNLETLKQNKIEIVTGDISNNKMDIDTIDIILNTNIDNCIDNHVDNEPEELPDIQFESKSYYLESQSQHQNQIIDIETDKTVTEKTNSLHISEATQLTQVTQINQVTQVTRIDQNFEQQDAFINGKAIHKVDNRVNDKAKKTETKENKILIDSSLSMVPDESLFFVDNTGDEVLIINEINKVDDNENLINIDDNIPTNSIQQNIKQTNNKPIIKPKFSNIEFNSELKIGKVLMKIDNNISNNNGINSYEVSLPKIKTKNKSKRHKNKISFDFNILDNFSEDDINDESELENQIYDDYINNINSNNMTREINGSNNVRKQILALSIGDPNDKINLKMTETDNSIDIENDPEFGFLPEDYTAFDFTNLEITNIRFGSDLDQYYIQTFPLNGVEGFYWYPTHLLEELLIEKGLPSHRVNAYFRYVKESLFPPEELGNGMDDDEKNFQVGFYSDKENENENENENKNENDYGNAYDNLDDDVYPDDTDDEGGLAEMIRFSKNQNFKNLDIDVNTNFSLRTKGKGKKKTLDLDHITNETQKEELLKQYFARKRSKIEKKKEKELEKQKNQENYDPLKKEKYLWHIKEIRDEFEKFLAGNKATLSFPPFDPHGLKVVIKIAECYNLKSRKVGRGLETHVCVQKSKLTYRYTPDYNKIGQLLHQRRAFNRIDGAGKAKERLEREKKPKPGFVYKNGEVVGENAPAIGDANIGKQLLLKLGWSEGEGLGV</sequence>
<dbReference type="GO" id="GO:0005634">
    <property type="term" value="C:nucleus"/>
    <property type="evidence" value="ECO:0007669"/>
    <property type="project" value="UniProtKB-SubCell"/>
</dbReference>
<dbReference type="GeneID" id="30967785"/>
<gene>
    <name evidence="11" type="ORF">ASCRUDRAFT_78136</name>
</gene>
<evidence type="ECO:0000256" key="3">
    <source>
        <dbReference type="ARBA" id="ARBA00010306"/>
    </source>
</evidence>
<accession>A0A1D2V9B2</accession>
<evidence type="ECO:0000256" key="6">
    <source>
        <dbReference type="ARBA" id="ARBA00022664"/>
    </source>
</evidence>
<dbReference type="PANTHER" id="PTHR14195">
    <property type="entry name" value="G PATCH DOMAIN CONTAINING PROTEIN 2"/>
    <property type="match status" value="1"/>
</dbReference>
<keyword evidence="12" id="KW-1185">Reference proteome</keyword>
<dbReference type="FunCoup" id="A0A1D2V9B2">
    <property type="interactions" value="261"/>
</dbReference>
<evidence type="ECO:0000313" key="11">
    <source>
        <dbReference type="EMBL" id="ODV58234.1"/>
    </source>
</evidence>
<dbReference type="AlphaFoldDB" id="A0A1D2V9B2"/>
<dbReference type="GO" id="GO:0003676">
    <property type="term" value="F:nucleic acid binding"/>
    <property type="evidence" value="ECO:0007669"/>
    <property type="project" value="InterPro"/>
</dbReference>
<comment type="similarity">
    <text evidence="3">Belongs to the SQS1 family.</text>
</comment>
<dbReference type="CDD" id="cd02646">
    <property type="entry name" value="R3H_G-patch"/>
    <property type="match status" value="1"/>
</dbReference>
<dbReference type="InterPro" id="IPR036867">
    <property type="entry name" value="R3H_dom_sf"/>
</dbReference>
<name>A0A1D2V9B2_9ASCO</name>
<dbReference type="GO" id="GO:0005737">
    <property type="term" value="C:cytoplasm"/>
    <property type="evidence" value="ECO:0007669"/>
    <property type="project" value="UniProtKB-SubCell"/>
</dbReference>
<evidence type="ECO:0000256" key="8">
    <source>
        <dbReference type="ARBA" id="ARBA00023242"/>
    </source>
</evidence>
<dbReference type="RefSeq" id="XP_020044541.1">
    <property type="nucleotide sequence ID" value="XM_020194149.1"/>
</dbReference>
<feature type="domain" description="G-patch" evidence="10">
    <location>
        <begin position="758"/>
        <end position="779"/>
    </location>
</feature>
<evidence type="ECO:0000256" key="7">
    <source>
        <dbReference type="ARBA" id="ARBA00023187"/>
    </source>
</evidence>
<dbReference type="SUPFAM" id="SSF82708">
    <property type="entry name" value="R3H domain"/>
    <property type="match status" value="1"/>
</dbReference>
<feature type="non-terminal residue" evidence="11">
    <location>
        <position position="779"/>
    </location>
</feature>
<evidence type="ECO:0000256" key="4">
    <source>
        <dbReference type="ARBA" id="ARBA00018964"/>
    </source>
</evidence>
<dbReference type="GO" id="GO:0006397">
    <property type="term" value="P:mRNA processing"/>
    <property type="evidence" value="ECO:0007669"/>
    <property type="project" value="UniProtKB-KW"/>
</dbReference>
<dbReference type="InterPro" id="IPR000467">
    <property type="entry name" value="G_patch_dom"/>
</dbReference>
<evidence type="ECO:0000259" key="10">
    <source>
        <dbReference type="PROSITE" id="PS50174"/>
    </source>
</evidence>
<dbReference type="InterPro" id="IPR034082">
    <property type="entry name" value="R3H_G-patch"/>
</dbReference>
<dbReference type="OrthoDB" id="21470at2759"/>
<evidence type="ECO:0000256" key="9">
    <source>
        <dbReference type="SAM" id="MobiDB-lite"/>
    </source>
</evidence>
<keyword evidence="5" id="KW-0963">Cytoplasm</keyword>
<evidence type="ECO:0000256" key="1">
    <source>
        <dbReference type="ARBA" id="ARBA00004123"/>
    </source>
</evidence>
<keyword evidence="7" id="KW-0508">mRNA splicing</keyword>
<feature type="region of interest" description="Disordered" evidence="9">
    <location>
        <begin position="506"/>
        <end position="529"/>
    </location>
</feature>
<evidence type="ECO:0000313" key="12">
    <source>
        <dbReference type="Proteomes" id="UP000095038"/>
    </source>
</evidence>
<reference evidence="12" key="1">
    <citation type="submission" date="2016-05" db="EMBL/GenBank/DDBJ databases">
        <title>Comparative genomics of biotechnologically important yeasts.</title>
        <authorList>
            <consortium name="DOE Joint Genome Institute"/>
            <person name="Riley R."/>
            <person name="Haridas S."/>
            <person name="Wolfe K.H."/>
            <person name="Lopes M.R."/>
            <person name="Hittinger C.T."/>
            <person name="Goker M."/>
            <person name="Salamov A."/>
            <person name="Wisecaver J."/>
            <person name="Long T.M."/>
            <person name="Aerts A.L."/>
            <person name="Barry K."/>
            <person name="Choi C."/>
            <person name="Clum A."/>
            <person name="Coughlan A.Y."/>
            <person name="Deshpande S."/>
            <person name="Douglass A.P."/>
            <person name="Hanson S.J."/>
            <person name="Klenk H.-P."/>
            <person name="Labutti K."/>
            <person name="Lapidus A."/>
            <person name="Lindquist E."/>
            <person name="Lipzen A."/>
            <person name="Meier-Kolthoff J.P."/>
            <person name="Ohm R.A."/>
            <person name="Otillar R.P."/>
            <person name="Pangilinan J."/>
            <person name="Peng Y."/>
            <person name="Rokas A."/>
            <person name="Rosa C.A."/>
            <person name="Scheuner C."/>
            <person name="Sibirny A.A."/>
            <person name="Slot J.C."/>
            <person name="Stielow J.B."/>
            <person name="Sun H."/>
            <person name="Kurtzman C.P."/>
            <person name="Blackwell M."/>
            <person name="Grigoriev I.V."/>
            <person name="Jeffries T.W."/>
        </authorList>
    </citation>
    <scope>NUCLEOTIDE SEQUENCE [LARGE SCALE GENOMIC DNA]</scope>
    <source>
        <strain evidence="12">DSM 1968</strain>
    </source>
</reference>
<protein>
    <recommendedName>
        <fullName evidence="4">Protein SQS1</fullName>
    </recommendedName>
</protein>
<dbReference type="PROSITE" id="PS50174">
    <property type="entry name" value="G_PATCH"/>
    <property type="match status" value="1"/>
</dbReference>
<keyword evidence="8" id="KW-0539">Nucleus</keyword>
<organism evidence="11 12">
    <name type="scientific">Ascoidea rubescens DSM 1968</name>
    <dbReference type="NCBI Taxonomy" id="1344418"/>
    <lineage>
        <taxon>Eukaryota</taxon>
        <taxon>Fungi</taxon>
        <taxon>Dikarya</taxon>
        <taxon>Ascomycota</taxon>
        <taxon>Saccharomycotina</taxon>
        <taxon>Saccharomycetes</taxon>
        <taxon>Ascoideaceae</taxon>
        <taxon>Ascoidea</taxon>
    </lineage>
</organism>
<dbReference type="InterPro" id="IPR051189">
    <property type="entry name" value="Splicing_assoc_domain"/>
</dbReference>
<dbReference type="Pfam" id="PF01585">
    <property type="entry name" value="G-patch"/>
    <property type="match status" value="1"/>
</dbReference>
<dbReference type="Gene3D" id="3.30.1370.50">
    <property type="entry name" value="R3H-like domain"/>
    <property type="match status" value="1"/>
</dbReference>
<dbReference type="EMBL" id="KV454494">
    <property type="protein sequence ID" value="ODV58234.1"/>
    <property type="molecule type" value="Genomic_DNA"/>
</dbReference>
<comment type="subcellular location">
    <subcellularLocation>
        <location evidence="2">Cytoplasm</location>
    </subcellularLocation>
    <subcellularLocation>
        <location evidence="1">Nucleus</location>
    </subcellularLocation>
</comment>
<feature type="compositionally biased region" description="Basic and acidic residues" evidence="9">
    <location>
        <begin position="506"/>
        <end position="522"/>
    </location>
</feature>
<proteinExistence type="inferred from homology"/>
<dbReference type="STRING" id="1344418.A0A1D2V9B2"/>
<dbReference type="Proteomes" id="UP000095038">
    <property type="component" value="Unassembled WGS sequence"/>
</dbReference>
<dbReference type="InParanoid" id="A0A1D2V9B2"/>